<name>F5Y0M3_RAMTT</name>
<keyword evidence="2" id="KW-1185">Reference proteome</keyword>
<dbReference type="STRING" id="365046.Rta_23310"/>
<evidence type="ECO:0000313" key="2">
    <source>
        <dbReference type="Proteomes" id="UP000008385"/>
    </source>
</evidence>
<dbReference type="Proteomes" id="UP000008385">
    <property type="component" value="Chromosome"/>
</dbReference>
<accession>F5Y0M3</accession>
<dbReference type="HOGENOM" id="CLU_1446543_0_0_4"/>
<proteinExistence type="predicted"/>
<reference evidence="2" key="1">
    <citation type="submission" date="2006-01" db="EMBL/GenBank/DDBJ databases">
        <title>Genome of the cyst-dividing bacterium Ramlibacter tataouinensis.</title>
        <authorList>
            <person name="Barakat M."/>
            <person name="Ortet P."/>
            <person name="De Luca G."/>
            <person name="Jourlin-Castelli C."/>
            <person name="Ansaldi M."/>
            <person name="Py B."/>
            <person name="Fichant G."/>
            <person name="Coutinho P."/>
            <person name="Voulhoux R."/>
            <person name="Bastien O."/>
            <person name="Roy S."/>
            <person name="Marechal E."/>
            <person name="Henrissat B."/>
            <person name="Quentin Y."/>
            <person name="Noirot P."/>
            <person name="Filloux A."/>
            <person name="Mejean V."/>
            <person name="DuBow M."/>
            <person name="Barras F."/>
            <person name="Heulin T."/>
        </authorList>
    </citation>
    <scope>NUCLEOTIDE SEQUENCE [LARGE SCALE GENOMIC DNA]</scope>
    <source>
        <strain evidence="2">ATCC BAA-407 / DSM 14655 / LMG 21543 / TTB310</strain>
    </source>
</reference>
<dbReference type="AlphaFoldDB" id="F5Y0M3"/>
<dbReference type="KEGG" id="rta:Rta_23310"/>
<gene>
    <name evidence="1" type="ordered locus">Rta_23310</name>
</gene>
<reference evidence="1 2" key="2">
    <citation type="journal article" date="2011" name="PLoS ONE">
        <title>The Cyst-Dividing Bacterium Ramlibacter tataouinensis TTB310 Genome Reveals a Well-Stocked Toolbox for Adaptation to a Desert Environment.</title>
        <authorList>
            <person name="De Luca G."/>
            <person name="Barakat M."/>
            <person name="Ortet P."/>
            <person name="Fochesato S."/>
            <person name="Jourlin-Castelli C."/>
            <person name="Ansaldi M."/>
            <person name="Py B."/>
            <person name="Fichant G."/>
            <person name="Coutinho P.M."/>
            <person name="Voulhoux R."/>
            <person name="Bastien O."/>
            <person name="Marechal E."/>
            <person name="Henrissat B."/>
            <person name="Quentin Y."/>
            <person name="Noirot P."/>
            <person name="Filloux A."/>
            <person name="Mejean V."/>
            <person name="Dubow M.S."/>
            <person name="Barras F."/>
            <person name="Barbe V."/>
            <person name="Weissenbach J."/>
            <person name="Mihalcescu I."/>
            <person name="Vermeglio A."/>
            <person name="Achouak W."/>
            <person name="Heulin T."/>
        </authorList>
    </citation>
    <scope>NUCLEOTIDE SEQUENCE [LARGE SCALE GENOMIC DNA]</scope>
    <source>
        <strain evidence="2">ATCC BAA-407 / DSM 14655 / LMG 21543 / TTB310</strain>
    </source>
</reference>
<protein>
    <submittedName>
        <fullName evidence="1">Uncharacterized protein</fullName>
    </submittedName>
</protein>
<evidence type="ECO:0000313" key="1">
    <source>
        <dbReference type="EMBL" id="AEG93429.1"/>
    </source>
</evidence>
<organism evidence="1 2">
    <name type="scientific">Ramlibacter tataouinensis (strain ATCC BAA-407 / DSM 14655 / LMG 21543 / TTB310)</name>
    <dbReference type="NCBI Taxonomy" id="365046"/>
    <lineage>
        <taxon>Bacteria</taxon>
        <taxon>Pseudomonadati</taxon>
        <taxon>Pseudomonadota</taxon>
        <taxon>Betaproteobacteria</taxon>
        <taxon>Burkholderiales</taxon>
        <taxon>Comamonadaceae</taxon>
        <taxon>Ramlibacter</taxon>
    </lineage>
</organism>
<dbReference type="eggNOG" id="ENOG5033DV5">
    <property type="taxonomic scope" value="Bacteria"/>
</dbReference>
<dbReference type="EMBL" id="CP000245">
    <property type="protein sequence ID" value="AEG93429.1"/>
    <property type="molecule type" value="Genomic_DNA"/>
</dbReference>
<sequence length="187" mass="20356">MWACLAMAPGSQAFASESSERPDEAVTVAQAALPSLVVTQESRPDPVDGLAMTSQQVAASWFPTPRSPLGFMAAVRPAAAGTPDRPGLQRPGLDLGLHWRSAGHGRRGLQVQAWQTLAPDPDAWTLVQSRQPAYGARVEMRLKPARAGGLVADYQFFGLQLQSGARITIRRTEGRPRIYYRVQFYAL</sequence>